<dbReference type="InterPro" id="IPR020594">
    <property type="entry name" value="Ribosomal_bL9_bac/chp"/>
</dbReference>
<gene>
    <name evidence="7 9" type="primary">rplI</name>
    <name evidence="9" type="ORF">ACFQE5_17905</name>
</gene>
<dbReference type="InterPro" id="IPR000244">
    <property type="entry name" value="Ribosomal_bL9"/>
</dbReference>
<protein>
    <recommendedName>
        <fullName evidence="6 7">Large ribosomal subunit protein bL9</fullName>
    </recommendedName>
</protein>
<dbReference type="Pfam" id="PF01281">
    <property type="entry name" value="Ribosomal_L9_N"/>
    <property type="match status" value="1"/>
</dbReference>
<dbReference type="GO" id="GO:0005840">
    <property type="term" value="C:ribosome"/>
    <property type="evidence" value="ECO:0007669"/>
    <property type="project" value="UniProtKB-KW"/>
</dbReference>
<comment type="caution">
    <text evidence="9">The sequence shown here is derived from an EMBL/GenBank/DDBJ whole genome shotgun (WGS) entry which is preliminary data.</text>
</comment>
<evidence type="ECO:0000256" key="3">
    <source>
        <dbReference type="ARBA" id="ARBA00022884"/>
    </source>
</evidence>
<evidence type="ECO:0000313" key="10">
    <source>
        <dbReference type="Proteomes" id="UP001596302"/>
    </source>
</evidence>
<dbReference type="InterPro" id="IPR020070">
    <property type="entry name" value="Ribosomal_bL9_N"/>
</dbReference>
<evidence type="ECO:0000256" key="6">
    <source>
        <dbReference type="ARBA" id="ARBA00035292"/>
    </source>
</evidence>
<dbReference type="HAMAP" id="MF_00503">
    <property type="entry name" value="Ribosomal_bL9"/>
    <property type="match status" value="1"/>
</dbReference>
<evidence type="ECO:0000256" key="1">
    <source>
        <dbReference type="ARBA" id="ARBA00010605"/>
    </source>
</evidence>
<name>A0ABW1J5H7_9PSEU</name>
<organism evidence="9 10">
    <name type="scientific">Pseudonocardia hispaniensis</name>
    <dbReference type="NCBI Taxonomy" id="904933"/>
    <lineage>
        <taxon>Bacteria</taxon>
        <taxon>Bacillati</taxon>
        <taxon>Actinomycetota</taxon>
        <taxon>Actinomycetes</taxon>
        <taxon>Pseudonocardiales</taxon>
        <taxon>Pseudonocardiaceae</taxon>
        <taxon>Pseudonocardia</taxon>
    </lineage>
</organism>
<dbReference type="InterPro" id="IPR009027">
    <property type="entry name" value="Ribosomal_bL9/RNase_H1_N"/>
</dbReference>
<accession>A0ABW1J5H7</accession>
<keyword evidence="3 7" id="KW-0694">RNA-binding</keyword>
<dbReference type="NCBIfam" id="TIGR00158">
    <property type="entry name" value="L9"/>
    <property type="match status" value="1"/>
</dbReference>
<proteinExistence type="inferred from homology"/>
<keyword evidence="10" id="KW-1185">Reference proteome</keyword>
<dbReference type="PROSITE" id="PS00651">
    <property type="entry name" value="RIBOSOMAL_L9"/>
    <property type="match status" value="1"/>
</dbReference>
<dbReference type="SUPFAM" id="SSF55658">
    <property type="entry name" value="L9 N-domain-like"/>
    <property type="match status" value="1"/>
</dbReference>
<evidence type="ECO:0000259" key="8">
    <source>
        <dbReference type="PROSITE" id="PS00651"/>
    </source>
</evidence>
<reference evidence="10" key="1">
    <citation type="journal article" date="2019" name="Int. J. Syst. Evol. Microbiol.">
        <title>The Global Catalogue of Microorganisms (GCM) 10K type strain sequencing project: providing services to taxonomists for standard genome sequencing and annotation.</title>
        <authorList>
            <consortium name="The Broad Institute Genomics Platform"/>
            <consortium name="The Broad Institute Genome Sequencing Center for Infectious Disease"/>
            <person name="Wu L."/>
            <person name="Ma J."/>
        </authorList>
    </citation>
    <scope>NUCLEOTIDE SEQUENCE [LARGE SCALE GENOMIC DNA]</scope>
    <source>
        <strain evidence="10">CCM 8391</strain>
    </source>
</reference>
<evidence type="ECO:0000256" key="5">
    <source>
        <dbReference type="ARBA" id="ARBA00023274"/>
    </source>
</evidence>
<sequence length="149" mass="15459">MKLILTADVPNLGAPGDIVEVKDGYGRNFLLPRKLAIPATRGAEKQVAAIHRAQKARQIRDLDHAKEVAGQLGGLSVTVKAKAAGDSGRLFGSVTAADVVDAVRAAGGPPLDRRAVEVPGHIKTVGTHAVTVRLHPEVTADLDIAVVAS</sequence>
<dbReference type="InterPro" id="IPR020069">
    <property type="entry name" value="Ribosomal_bL9_C"/>
</dbReference>
<dbReference type="PANTHER" id="PTHR21368">
    <property type="entry name" value="50S RIBOSOMAL PROTEIN L9"/>
    <property type="match status" value="1"/>
</dbReference>
<dbReference type="InterPro" id="IPR036935">
    <property type="entry name" value="Ribosomal_bL9_N_sf"/>
</dbReference>
<evidence type="ECO:0000256" key="2">
    <source>
        <dbReference type="ARBA" id="ARBA00022730"/>
    </source>
</evidence>
<keyword evidence="5 7" id="KW-0687">Ribonucleoprotein</keyword>
<evidence type="ECO:0000256" key="7">
    <source>
        <dbReference type="HAMAP-Rule" id="MF_00503"/>
    </source>
</evidence>
<dbReference type="Gene3D" id="3.10.430.100">
    <property type="entry name" value="Ribosomal protein L9, C-terminal domain"/>
    <property type="match status" value="1"/>
</dbReference>
<dbReference type="SUPFAM" id="SSF55653">
    <property type="entry name" value="Ribosomal protein L9 C-domain"/>
    <property type="match status" value="1"/>
</dbReference>
<dbReference type="Proteomes" id="UP001596302">
    <property type="component" value="Unassembled WGS sequence"/>
</dbReference>
<feature type="domain" description="Ribosomal protein L9" evidence="8">
    <location>
        <begin position="13"/>
        <end position="40"/>
    </location>
</feature>
<comment type="similarity">
    <text evidence="1 7">Belongs to the bacterial ribosomal protein bL9 family.</text>
</comment>
<dbReference type="Gene3D" id="3.40.5.10">
    <property type="entry name" value="Ribosomal protein L9, N-terminal domain"/>
    <property type="match status" value="1"/>
</dbReference>
<dbReference type="Pfam" id="PF03948">
    <property type="entry name" value="Ribosomal_L9_C"/>
    <property type="match status" value="1"/>
</dbReference>
<evidence type="ECO:0000313" key="9">
    <source>
        <dbReference type="EMBL" id="MFC5996083.1"/>
    </source>
</evidence>
<dbReference type="InterPro" id="IPR036791">
    <property type="entry name" value="Ribosomal_bL9_C_sf"/>
</dbReference>
<comment type="function">
    <text evidence="7">Binds to the 23S rRNA.</text>
</comment>
<dbReference type="EMBL" id="JBHSQW010000035">
    <property type="protein sequence ID" value="MFC5996083.1"/>
    <property type="molecule type" value="Genomic_DNA"/>
</dbReference>
<keyword evidence="2 7" id="KW-0699">rRNA-binding</keyword>
<evidence type="ECO:0000256" key="4">
    <source>
        <dbReference type="ARBA" id="ARBA00022980"/>
    </source>
</evidence>
<dbReference type="RefSeq" id="WP_379586558.1">
    <property type="nucleotide sequence ID" value="NZ_JBHSQW010000035.1"/>
</dbReference>
<keyword evidence="4 7" id="KW-0689">Ribosomal protein</keyword>